<keyword evidence="4" id="KW-0349">Heme</keyword>
<feature type="domain" description="Tetrahaem cytochrome" evidence="9">
    <location>
        <begin position="196"/>
        <end position="291"/>
    </location>
</feature>
<sequence length="627" mass="67294">MSFVVRQIALKSSGEEIVRRTVVEEPVLVIGRDGSSGIHLPDLAVDPRHARISALDADTLLIESIGEQPFTVNGRSTTSSELEITTGAELAFGGHRITLAREAESGLPAFTVRRVEAVSESAEAIDIGSAYTLQKLLPGKRLSAWGFAALMLLAFLAVPIWSWATYQPLALHKDARRPAGIHGDTAWSSGTLSLAHKNLNGDCQACHVKAFVAVRDNACMTCHTQDAHQHIADGARLLKARGEPTGFAGFQRAVASAFNKPAGRCVDCHTEHEGAGAMPATQQQFCTTCHDGLKTRLPDTKIADAADFGTAHPQFRPMLVAGIGGDGKPMFQRAVWQDGMKENTGLKFTHAQHLSKTNGIAQMVHRRPGEFAASDSLSCKDCHQTDSGGARFKPVEMEKACQSCHSLTFDEIGGTFRTLRHGQPEQVVADLRAAFRGGMPPRPTSLSGMARRIPGAAAQQSTAADYARAVHFYPMQADEAVAQVFSKGGMCYDCHTIGRGGSAATAGFTVQKVAQNGRYYNKGWFDHKDHRKSECVTCHMKANTSNDANAVLVPGIDGQGGCRSCHVGEGGAKLASAHVKEPVASGCAMCHEYHMDNGAPWKPADKRKGPALLTAAWDRPRHPPTLR</sequence>
<evidence type="ECO:0000256" key="8">
    <source>
        <dbReference type="SAM" id="Phobius"/>
    </source>
</evidence>
<keyword evidence="6" id="KW-0249">Electron transport</keyword>
<comment type="cofactor">
    <cofactor evidence="1">
        <name>heme c</name>
        <dbReference type="ChEBI" id="CHEBI:61717"/>
    </cofactor>
</comment>
<dbReference type="Gene3D" id="3.90.10.10">
    <property type="entry name" value="Cytochrome C3"/>
    <property type="match status" value="3"/>
</dbReference>
<evidence type="ECO:0000256" key="6">
    <source>
        <dbReference type="ARBA" id="ARBA00022982"/>
    </source>
</evidence>
<dbReference type="PANTHER" id="PTHR39425:SF1">
    <property type="entry name" value="CYTOCHROME C7-LIKE DOMAIN-CONTAINING PROTEIN"/>
    <property type="match status" value="1"/>
</dbReference>
<reference evidence="10 11" key="1">
    <citation type="submission" date="2019-07" db="EMBL/GenBank/DDBJ databases">
        <title>Whole genome shotgun sequence of Novosphingobium sediminis NBRC 106119.</title>
        <authorList>
            <person name="Hosoyama A."/>
            <person name="Uohara A."/>
            <person name="Ohji S."/>
            <person name="Ichikawa N."/>
        </authorList>
    </citation>
    <scope>NUCLEOTIDE SEQUENCE [LARGE SCALE GENOMIC DNA]</scope>
    <source>
        <strain evidence="10 11">NBRC 106119</strain>
    </source>
</reference>
<keyword evidence="8" id="KW-1133">Transmembrane helix</keyword>
<keyword evidence="8" id="KW-0812">Transmembrane</keyword>
<proteinExistence type="predicted"/>
<dbReference type="InterPro" id="IPR036280">
    <property type="entry name" value="Multihaem_cyt_sf"/>
</dbReference>
<keyword evidence="11" id="KW-1185">Reference proteome</keyword>
<evidence type="ECO:0000313" key="10">
    <source>
        <dbReference type="EMBL" id="GEN99465.1"/>
    </source>
</evidence>
<dbReference type="GO" id="GO:0046872">
    <property type="term" value="F:metal ion binding"/>
    <property type="evidence" value="ECO:0007669"/>
    <property type="project" value="UniProtKB-KW"/>
</dbReference>
<keyword evidence="7" id="KW-0408">Iron</keyword>
<organism evidence="10 11">
    <name type="scientific">Novosphingobium sediminis</name>
    <dbReference type="NCBI Taxonomy" id="707214"/>
    <lineage>
        <taxon>Bacteria</taxon>
        <taxon>Pseudomonadati</taxon>
        <taxon>Pseudomonadota</taxon>
        <taxon>Alphaproteobacteria</taxon>
        <taxon>Sphingomonadales</taxon>
        <taxon>Sphingomonadaceae</taxon>
        <taxon>Novosphingobium</taxon>
    </lineage>
</organism>
<dbReference type="EMBL" id="BJYR01000009">
    <property type="protein sequence ID" value="GEN99465.1"/>
    <property type="molecule type" value="Genomic_DNA"/>
</dbReference>
<keyword evidence="3" id="KW-0813">Transport</keyword>
<gene>
    <name evidence="10" type="ORF">NSE01_12980</name>
</gene>
<dbReference type="CDD" id="cd00060">
    <property type="entry name" value="FHA"/>
    <property type="match status" value="1"/>
</dbReference>
<dbReference type="Proteomes" id="UP000321464">
    <property type="component" value="Unassembled WGS sequence"/>
</dbReference>
<evidence type="ECO:0000256" key="7">
    <source>
        <dbReference type="ARBA" id="ARBA00023004"/>
    </source>
</evidence>
<keyword evidence="8" id="KW-0472">Membrane</keyword>
<evidence type="ECO:0000313" key="11">
    <source>
        <dbReference type="Proteomes" id="UP000321464"/>
    </source>
</evidence>
<name>A0A512AIE1_9SPHN</name>
<dbReference type="SUPFAM" id="SSF49879">
    <property type="entry name" value="SMAD/FHA domain"/>
    <property type="match status" value="1"/>
</dbReference>
<dbReference type="SUPFAM" id="SSF48695">
    <property type="entry name" value="Multiheme cytochromes"/>
    <property type="match status" value="1"/>
</dbReference>
<evidence type="ECO:0000256" key="2">
    <source>
        <dbReference type="ARBA" id="ARBA00004196"/>
    </source>
</evidence>
<comment type="subcellular location">
    <subcellularLocation>
        <location evidence="2">Cell envelope</location>
    </subcellularLocation>
</comment>
<dbReference type="Pfam" id="PF14537">
    <property type="entry name" value="Cytochrom_c3_2"/>
    <property type="match status" value="1"/>
</dbReference>
<dbReference type="RefSeq" id="WP_147158818.1">
    <property type="nucleotide sequence ID" value="NZ_BJYR01000009.1"/>
</dbReference>
<feature type="transmembrane region" description="Helical" evidence="8">
    <location>
        <begin position="142"/>
        <end position="164"/>
    </location>
</feature>
<evidence type="ECO:0000256" key="5">
    <source>
        <dbReference type="ARBA" id="ARBA00022723"/>
    </source>
</evidence>
<dbReference type="Gene3D" id="2.60.200.20">
    <property type="match status" value="1"/>
</dbReference>
<evidence type="ECO:0000256" key="3">
    <source>
        <dbReference type="ARBA" id="ARBA00022448"/>
    </source>
</evidence>
<dbReference type="AlphaFoldDB" id="A0A512AIE1"/>
<accession>A0A512AIE1</accession>
<dbReference type="OrthoDB" id="7387371at2"/>
<dbReference type="PANTHER" id="PTHR39425">
    <property type="entry name" value="LIPOPROTEIN CYTOCHROME C"/>
    <property type="match status" value="1"/>
</dbReference>
<comment type="caution">
    <text evidence="10">The sequence shown here is derived from an EMBL/GenBank/DDBJ whole genome shotgun (WGS) entry which is preliminary data.</text>
</comment>
<dbReference type="GO" id="GO:0030313">
    <property type="term" value="C:cell envelope"/>
    <property type="evidence" value="ECO:0007669"/>
    <property type="project" value="UniProtKB-SubCell"/>
</dbReference>
<keyword evidence="5" id="KW-0479">Metal-binding</keyword>
<protein>
    <recommendedName>
        <fullName evidence="9">Tetrahaem cytochrome domain-containing protein</fullName>
    </recommendedName>
</protein>
<dbReference type="InterPro" id="IPR012286">
    <property type="entry name" value="Tetrahaem_cytochrome"/>
</dbReference>
<evidence type="ECO:0000256" key="1">
    <source>
        <dbReference type="ARBA" id="ARBA00001926"/>
    </source>
</evidence>
<evidence type="ECO:0000259" key="9">
    <source>
        <dbReference type="Pfam" id="PF14537"/>
    </source>
</evidence>
<dbReference type="InterPro" id="IPR008984">
    <property type="entry name" value="SMAD_FHA_dom_sf"/>
</dbReference>
<evidence type="ECO:0000256" key="4">
    <source>
        <dbReference type="ARBA" id="ARBA00022617"/>
    </source>
</evidence>